<comment type="caution">
    <text evidence="1">The sequence shown here is derived from an EMBL/GenBank/DDBJ whole genome shotgun (WGS) entry which is preliminary data.</text>
</comment>
<dbReference type="EMBL" id="JACHLE010000006">
    <property type="protein sequence ID" value="MBB4807952.1"/>
    <property type="molecule type" value="Genomic_DNA"/>
</dbReference>
<protein>
    <submittedName>
        <fullName evidence="1">Uncharacterized protein</fullName>
    </submittedName>
</protein>
<gene>
    <name evidence="1" type="ORF">HNP38_003292</name>
</gene>
<keyword evidence="2" id="KW-1185">Reference proteome</keyword>
<dbReference type="AlphaFoldDB" id="A0A840KM73"/>
<reference evidence="1 2" key="1">
    <citation type="submission" date="2020-08" db="EMBL/GenBank/DDBJ databases">
        <title>Functional genomics of gut bacteria from endangered species of beetles.</title>
        <authorList>
            <person name="Carlos-Shanley C."/>
        </authorList>
    </citation>
    <scope>NUCLEOTIDE SEQUENCE [LARGE SCALE GENOMIC DNA]</scope>
    <source>
        <strain evidence="1 2">S00151</strain>
    </source>
</reference>
<dbReference type="Proteomes" id="UP000592180">
    <property type="component" value="Unassembled WGS sequence"/>
</dbReference>
<dbReference type="RefSeq" id="WP_184191370.1">
    <property type="nucleotide sequence ID" value="NZ_JACHLE010000006.1"/>
</dbReference>
<sequence length="126" mass="13769">MGIAGELAEKEAKNYLVPMAEETLNQAARNLPERIGEYSIYGTQGLVGNTYTRNIFLMETSNKSLSGLRSTISTMEKQAVKSGANKISIYGAAVINEGFLNPNIARRFGYSFEKIGEGAILQKTLK</sequence>
<evidence type="ECO:0000313" key="2">
    <source>
        <dbReference type="Proteomes" id="UP000592180"/>
    </source>
</evidence>
<accession>A0A840KM73</accession>
<name>A0A840KM73_9FLAO</name>
<evidence type="ECO:0000313" key="1">
    <source>
        <dbReference type="EMBL" id="MBB4807952.1"/>
    </source>
</evidence>
<proteinExistence type="predicted"/>
<organism evidence="1 2">
    <name type="scientific">Chryseobacterium defluvii</name>
    <dbReference type="NCBI Taxonomy" id="160396"/>
    <lineage>
        <taxon>Bacteria</taxon>
        <taxon>Pseudomonadati</taxon>
        <taxon>Bacteroidota</taxon>
        <taxon>Flavobacteriia</taxon>
        <taxon>Flavobacteriales</taxon>
        <taxon>Weeksellaceae</taxon>
        <taxon>Chryseobacterium group</taxon>
        <taxon>Chryseobacterium</taxon>
    </lineage>
</organism>